<dbReference type="InterPro" id="IPR002110">
    <property type="entry name" value="Ankyrin_rpt"/>
</dbReference>
<gene>
    <name evidence="4" type="ORF">IWZ03DRAFT_435787</name>
</gene>
<dbReference type="SUPFAM" id="SSF52540">
    <property type="entry name" value="P-loop containing nucleoside triphosphate hydrolases"/>
    <property type="match status" value="1"/>
</dbReference>
<dbReference type="PANTHER" id="PTHR24198">
    <property type="entry name" value="ANKYRIN REPEAT AND PROTEIN KINASE DOMAIN-CONTAINING PROTEIN"/>
    <property type="match status" value="1"/>
</dbReference>
<evidence type="ECO:0000256" key="1">
    <source>
        <dbReference type="ARBA" id="ARBA00022737"/>
    </source>
</evidence>
<proteinExistence type="predicted"/>
<dbReference type="Pfam" id="PF24883">
    <property type="entry name" value="NPHP3_N"/>
    <property type="match status" value="1"/>
</dbReference>
<dbReference type="Gene3D" id="3.40.50.300">
    <property type="entry name" value="P-loop containing nucleotide triphosphate hydrolases"/>
    <property type="match status" value="1"/>
</dbReference>
<name>A0ABR1KVK9_9PEZI</name>
<reference evidence="4 5" key="1">
    <citation type="submission" date="2024-04" db="EMBL/GenBank/DDBJ databases">
        <title>Phyllosticta paracitricarpa is synonymous to the EU quarantine fungus P. citricarpa based on phylogenomic analyses.</title>
        <authorList>
            <consortium name="Lawrence Berkeley National Laboratory"/>
            <person name="Van Ingen-Buijs V.A."/>
            <person name="Van Westerhoven A.C."/>
            <person name="Haridas S."/>
            <person name="Skiadas P."/>
            <person name="Martin F."/>
            <person name="Groenewald J.Z."/>
            <person name="Crous P.W."/>
            <person name="Seidl M.F."/>
        </authorList>
    </citation>
    <scope>NUCLEOTIDE SEQUENCE [LARGE SCALE GENOMIC DNA]</scope>
    <source>
        <strain evidence="4 5">CBS 123371</strain>
    </source>
</reference>
<protein>
    <recommendedName>
        <fullName evidence="3">Nephrocystin 3-like N-terminal domain-containing protein</fullName>
    </recommendedName>
</protein>
<accession>A0ABR1KVK9</accession>
<keyword evidence="2" id="KW-0040">ANK repeat</keyword>
<dbReference type="InterPro" id="IPR036770">
    <property type="entry name" value="Ankyrin_rpt-contain_sf"/>
</dbReference>
<dbReference type="EMBL" id="JBBPHU010000002">
    <property type="protein sequence ID" value="KAK7522208.1"/>
    <property type="molecule type" value="Genomic_DNA"/>
</dbReference>
<keyword evidence="1" id="KW-0677">Repeat</keyword>
<dbReference type="PANTHER" id="PTHR24198:SF165">
    <property type="entry name" value="ANKYRIN REPEAT-CONTAINING PROTEIN-RELATED"/>
    <property type="match status" value="1"/>
</dbReference>
<organism evidence="4 5">
    <name type="scientific">Phyllosticta citriasiana</name>
    <dbReference type="NCBI Taxonomy" id="595635"/>
    <lineage>
        <taxon>Eukaryota</taxon>
        <taxon>Fungi</taxon>
        <taxon>Dikarya</taxon>
        <taxon>Ascomycota</taxon>
        <taxon>Pezizomycotina</taxon>
        <taxon>Dothideomycetes</taxon>
        <taxon>Dothideomycetes incertae sedis</taxon>
        <taxon>Botryosphaeriales</taxon>
        <taxon>Phyllostictaceae</taxon>
        <taxon>Phyllosticta</taxon>
    </lineage>
</organism>
<dbReference type="SMART" id="SM00248">
    <property type="entry name" value="ANK"/>
    <property type="match status" value="3"/>
</dbReference>
<evidence type="ECO:0000313" key="5">
    <source>
        <dbReference type="Proteomes" id="UP001363622"/>
    </source>
</evidence>
<dbReference type="SUPFAM" id="SSF48403">
    <property type="entry name" value="Ankyrin repeat"/>
    <property type="match status" value="1"/>
</dbReference>
<evidence type="ECO:0000259" key="3">
    <source>
        <dbReference type="Pfam" id="PF24883"/>
    </source>
</evidence>
<sequence>MSAQDSPVVTQGEVFGISVGVNNGDIYLITIDGTGVPEKTLKQRAEEDHQAAKAGWFNAGTTGWLEKKDEITKCAKMENQYSVLWIDGLPGRGKTTFMSRVIEHVRNERRPDNTHLLYYYVSYENEKQYRSMLEVSEEQFTRKNERRTVDECQNSDDEKVQAGLNSHLAKAERDIFVVFDGLDMDSMSSSGSTVKMRTIAVLPSPSALATALATILWAKLQTHPFLEFASCYWASSAKKSIDAAALGNIKESHGDLLKCFKKVFETCRANEKERSKKNQNCSLSYFALLEFLDRFVKKRWRMDLKKRDDEGSTVIHWAIRNRIQTDTKDSEAAQMLLINKDADLDRKSNERETTLIAACREHHEEVITAHLEAGANVEVQSFFGTALQAVSLIGCESCVKSILKKYKAQTKPIEELKGTFGTSLHAGAFRGHLNVVELLLGEKIREEKFTVIAVKRNLFESAVSVCNMAVIKRIIRFAQGFFEFWMKSRKTPILEAMTVVCKEI</sequence>
<evidence type="ECO:0000256" key="2">
    <source>
        <dbReference type="ARBA" id="ARBA00023043"/>
    </source>
</evidence>
<keyword evidence="5" id="KW-1185">Reference proteome</keyword>
<dbReference type="InterPro" id="IPR027417">
    <property type="entry name" value="P-loop_NTPase"/>
</dbReference>
<dbReference type="Proteomes" id="UP001363622">
    <property type="component" value="Unassembled WGS sequence"/>
</dbReference>
<comment type="caution">
    <text evidence="4">The sequence shown here is derived from an EMBL/GenBank/DDBJ whole genome shotgun (WGS) entry which is preliminary data.</text>
</comment>
<evidence type="ECO:0000313" key="4">
    <source>
        <dbReference type="EMBL" id="KAK7522208.1"/>
    </source>
</evidence>
<dbReference type="Gene3D" id="1.25.40.20">
    <property type="entry name" value="Ankyrin repeat-containing domain"/>
    <property type="match status" value="1"/>
</dbReference>
<dbReference type="InterPro" id="IPR056884">
    <property type="entry name" value="NPHP3-like_N"/>
</dbReference>
<feature type="domain" description="Nephrocystin 3-like N-terminal" evidence="3">
    <location>
        <begin position="60"/>
        <end position="183"/>
    </location>
</feature>